<sequence>MRPKQIKIEDILEMFKEQKVMTLSALSGKAKCSGKTILRRLKEHGYYTSYNMNGKYYTIPEIAAFDECGFWKYDDVYFNKFGGLREIIKRMIESSEMGYTVDELNKKLNVNCGSHVMTFVREGIIARRKYGGFYVYFSTDKKKQNSQAGKKEQHIRANEIPELDEYLSIRNINEKLIINVLTEFINNRKATPEEVKDILKNKNILTKKEIVDEIFHRYDLFKKKDTIEVLQEVLNLEANLKENFNFRENMGTPQIEFRSENTSCDVCGRKNHVLKTEKRNVRTTEFGEFTANETILYCPEDKYADEENKKIRGYESDKLKKIVSDNKRHGFDVMCFVGQKKFLENKRRDEILNELKSMHVDTSTGTISNLCEEFLIYMKCAHESNLDKITDMIKKEGGYVIGMDATQDTFMSGLFRESCIFILNSA</sequence>
<proteinExistence type="predicted"/>
<gene>
    <name evidence="1" type="ORF">MSIBF_A2950002</name>
</gene>
<name>A0A098EBQ7_9ZZZZ</name>
<accession>A0A098EBQ7</accession>
<protein>
    <submittedName>
        <fullName evidence="1">Uncharacterized protein</fullName>
    </submittedName>
</protein>
<reference evidence="1" key="1">
    <citation type="submission" date="2014-09" db="EMBL/GenBank/DDBJ databases">
        <authorList>
            <person name="Probst J Alexander"/>
        </authorList>
    </citation>
    <scope>NUCLEOTIDE SEQUENCE</scope>
</reference>
<organism evidence="1">
    <name type="scientific">groundwater metagenome</name>
    <dbReference type="NCBI Taxonomy" id="717931"/>
    <lineage>
        <taxon>unclassified sequences</taxon>
        <taxon>metagenomes</taxon>
        <taxon>ecological metagenomes</taxon>
    </lineage>
</organism>
<dbReference type="EMBL" id="CCXY01000218">
    <property type="protein sequence ID" value="CEG12939.1"/>
    <property type="molecule type" value="Genomic_DNA"/>
</dbReference>
<dbReference type="AlphaFoldDB" id="A0A098EBQ7"/>
<evidence type="ECO:0000313" key="1">
    <source>
        <dbReference type="EMBL" id="CEG12939.1"/>
    </source>
</evidence>